<dbReference type="NCBIfam" id="NF038032">
    <property type="entry name" value="CehA_McbA_metalo"/>
    <property type="match status" value="1"/>
</dbReference>
<dbReference type="EMBL" id="JASVDS010000001">
    <property type="protein sequence ID" value="MDL5030682.1"/>
    <property type="molecule type" value="Genomic_DNA"/>
</dbReference>
<dbReference type="Gene3D" id="3.20.20.140">
    <property type="entry name" value="Metal-dependent hydrolases"/>
    <property type="match status" value="1"/>
</dbReference>
<protein>
    <submittedName>
        <fullName evidence="2">CehA/McbA family metallohydrolase</fullName>
    </submittedName>
</protein>
<keyword evidence="3" id="KW-1185">Reference proteome</keyword>
<dbReference type="Gene3D" id="2.60.40.10">
    <property type="entry name" value="Immunoglobulins"/>
    <property type="match status" value="1"/>
</dbReference>
<organism evidence="2 3">
    <name type="scientific">Roseateles subflavus</name>
    <dbReference type="NCBI Taxonomy" id="3053353"/>
    <lineage>
        <taxon>Bacteria</taxon>
        <taxon>Pseudomonadati</taxon>
        <taxon>Pseudomonadota</taxon>
        <taxon>Betaproteobacteria</taxon>
        <taxon>Burkholderiales</taxon>
        <taxon>Sphaerotilaceae</taxon>
        <taxon>Roseateles</taxon>
    </lineage>
</organism>
<proteinExistence type="predicted"/>
<dbReference type="Pfam" id="PF04151">
    <property type="entry name" value="PPC"/>
    <property type="match status" value="1"/>
</dbReference>
<dbReference type="SUPFAM" id="SSF89260">
    <property type="entry name" value="Collagen-binding domain"/>
    <property type="match status" value="1"/>
</dbReference>
<dbReference type="InterPro" id="IPR016195">
    <property type="entry name" value="Pol/histidinol_Pase-like"/>
</dbReference>
<accession>A0ABT7LCU3</accession>
<dbReference type="Proteomes" id="UP001238603">
    <property type="component" value="Unassembled WGS sequence"/>
</dbReference>
<sequence>MRKPLRHAARPVTPISTAAGTPGLALHGVSLWPLALAAALMAGCSGEPPGSNAPLAAAPAVAADATGLVNPAAKFPDHHEFDAALYVPFRTAQGVAGRELVVSLNYPGMPAGQVFAWQITLVDERQQVLRTLGGEAVWGGRPLTVTQAWDGRDAQGQVLPEGRYEARLSAVTLPGAAAEAAPAGGEARRSALWARADGHEVQQRWSFQVGRPAGPQMPAFAPLRTALDAGGPQRARALSVPATGSLPYTVYYANLHSQTNDSDGGGAISSCTSSQAAQTGAYGPGDAFAYGKAAGLDALMTSEHNHYFDGSSSTNAAGSATAARSRYQAGLAAASSFNSANPGFLAIYGMEWGVINNGGHLNIFNSSELFSWEYNSSNELFGDRYVAKSDYAALYGAMRAQGLIGQFNHPETSGQFAINGTDLAYSADGDEVMVLAEVLNTSAFSSNTTETETGRSSYEDAFNKLLERGYHVAPATNQDNHCANWGKSYTNRTGVLIPTGTALGRTAFLEALKARRVFASMDKNSQLVLQANGHLMGERFSNSGPLNLSVGFANSAGRSVATVQIIEGVPKRNGTVSTLASTATATVTPAVGEHFYYAKVTQDDGKILWSAPIWVTQTSGGGTADTTPPTASASVSGTAGTLTLAATASDNVGVSRVDFVVDGNVVGSDSSAPYSLALDSTTLSNGSHTLIARAYDAAGNVGASGSVSFSVSNASAVLNETESNGTIASANVVSGQTTISGTMGSASDKDFFKVSLPAGKKLRVDMVGPSTTDYDLYVVNGSGTTLAASEGSTSSESLTYTNGSSAQTVYLKVISYSGSSTTQRYTLTLSYP</sequence>
<reference evidence="2 3" key="1">
    <citation type="submission" date="2023-06" db="EMBL/GenBank/DDBJ databases">
        <title>Pelomonas sp. APW6 16S ribosomal RNA gene genome sequencing and assembly.</title>
        <authorList>
            <person name="Woo H."/>
        </authorList>
    </citation>
    <scope>NUCLEOTIDE SEQUENCE [LARGE SCALE GENOMIC DNA]</scope>
    <source>
        <strain evidence="2 3">APW6</strain>
    </source>
</reference>
<gene>
    <name evidence="2" type="ORF">QRD43_02085</name>
</gene>
<dbReference type="Pfam" id="PF17957">
    <property type="entry name" value="Big_7"/>
    <property type="match status" value="1"/>
</dbReference>
<dbReference type="InterPro" id="IPR007280">
    <property type="entry name" value="Peptidase_C_arc/bac"/>
</dbReference>
<evidence type="ECO:0000259" key="1">
    <source>
        <dbReference type="Pfam" id="PF04151"/>
    </source>
</evidence>
<dbReference type="SUPFAM" id="SSF89550">
    <property type="entry name" value="PHP domain-like"/>
    <property type="match status" value="1"/>
</dbReference>
<evidence type="ECO:0000313" key="2">
    <source>
        <dbReference type="EMBL" id="MDL5030682.1"/>
    </source>
</evidence>
<dbReference type="RefSeq" id="WP_285980814.1">
    <property type="nucleotide sequence ID" value="NZ_JASVDS010000001.1"/>
</dbReference>
<name>A0ABT7LCU3_9BURK</name>
<dbReference type="InterPro" id="IPR013783">
    <property type="entry name" value="Ig-like_fold"/>
</dbReference>
<feature type="domain" description="Peptidase C-terminal archaeal/bacterial" evidence="1">
    <location>
        <begin position="748"/>
        <end position="813"/>
    </location>
</feature>
<dbReference type="Gene3D" id="2.60.40.4070">
    <property type="match status" value="1"/>
</dbReference>
<evidence type="ECO:0000313" key="3">
    <source>
        <dbReference type="Proteomes" id="UP001238603"/>
    </source>
</evidence>
<comment type="caution">
    <text evidence="2">The sequence shown here is derived from an EMBL/GenBank/DDBJ whole genome shotgun (WGS) entry which is preliminary data.</text>
</comment>
<dbReference type="Gene3D" id="2.60.120.380">
    <property type="match status" value="1"/>
</dbReference>